<dbReference type="Gene3D" id="1.10.10.60">
    <property type="entry name" value="Homeodomain-like"/>
    <property type="match status" value="1"/>
</dbReference>
<dbReference type="PANTHER" id="PTHR11019:SF199">
    <property type="entry name" value="HTH-TYPE TRANSCRIPTIONAL REGULATOR NIMR"/>
    <property type="match status" value="1"/>
</dbReference>
<reference evidence="5" key="2">
    <citation type="submission" date="2021-04" db="EMBL/GenBank/DDBJ databases">
        <authorList>
            <person name="Gilroy R."/>
        </authorList>
    </citation>
    <scope>NUCLEOTIDE SEQUENCE</scope>
    <source>
        <strain evidence="5">CHK130-7132</strain>
    </source>
</reference>
<evidence type="ECO:0000259" key="4">
    <source>
        <dbReference type="PROSITE" id="PS01124"/>
    </source>
</evidence>
<dbReference type="InterPro" id="IPR003313">
    <property type="entry name" value="AraC-bd"/>
</dbReference>
<dbReference type="GO" id="GO:0043565">
    <property type="term" value="F:sequence-specific DNA binding"/>
    <property type="evidence" value="ECO:0007669"/>
    <property type="project" value="InterPro"/>
</dbReference>
<dbReference type="GO" id="GO:0003700">
    <property type="term" value="F:DNA-binding transcription factor activity"/>
    <property type="evidence" value="ECO:0007669"/>
    <property type="project" value="InterPro"/>
</dbReference>
<evidence type="ECO:0000313" key="6">
    <source>
        <dbReference type="Proteomes" id="UP000823854"/>
    </source>
</evidence>
<dbReference type="InterPro" id="IPR014710">
    <property type="entry name" value="RmlC-like_jellyroll"/>
</dbReference>
<dbReference type="Pfam" id="PF02311">
    <property type="entry name" value="AraC_binding"/>
    <property type="match status" value="1"/>
</dbReference>
<dbReference type="SUPFAM" id="SSF51182">
    <property type="entry name" value="RmlC-like cupins"/>
    <property type="match status" value="1"/>
</dbReference>
<feature type="domain" description="HTH araC/xylS-type" evidence="4">
    <location>
        <begin position="136"/>
        <end position="233"/>
    </location>
</feature>
<evidence type="ECO:0000256" key="3">
    <source>
        <dbReference type="ARBA" id="ARBA00023163"/>
    </source>
</evidence>
<dbReference type="Proteomes" id="UP000823854">
    <property type="component" value="Unassembled WGS sequence"/>
</dbReference>
<proteinExistence type="predicted"/>
<dbReference type="InterPro" id="IPR009057">
    <property type="entry name" value="Homeodomain-like_sf"/>
</dbReference>
<dbReference type="InterPro" id="IPR018060">
    <property type="entry name" value="HTH_AraC"/>
</dbReference>
<comment type="caution">
    <text evidence="5">The sequence shown here is derived from an EMBL/GenBank/DDBJ whole genome shotgun (WGS) entry which is preliminary data.</text>
</comment>
<dbReference type="PANTHER" id="PTHR11019">
    <property type="entry name" value="HTH-TYPE TRANSCRIPTIONAL REGULATOR NIMR"/>
    <property type="match status" value="1"/>
</dbReference>
<dbReference type="EMBL" id="DWWC01000201">
    <property type="protein sequence ID" value="HJC69936.1"/>
    <property type="molecule type" value="Genomic_DNA"/>
</dbReference>
<evidence type="ECO:0000313" key="5">
    <source>
        <dbReference type="EMBL" id="HJC69936.1"/>
    </source>
</evidence>
<keyword evidence="1" id="KW-0805">Transcription regulation</keyword>
<evidence type="ECO:0000256" key="1">
    <source>
        <dbReference type="ARBA" id="ARBA00023015"/>
    </source>
</evidence>
<reference evidence="5" key="1">
    <citation type="journal article" date="2021" name="PeerJ">
        <title>Extensive microbial diversity within the chicken gut microbiome revealed by metagenomics and culture.</title>
        <authorList>
            <person name="Gilroy R."/>
            <person name="Ravi A."/>
            <person name="Getino M."/>
            <person name="Pursley I."/>
            <person name="Horton D.L."/>
            <person name="Alikhan N.F."/>
            <person name="Baker D."/>
            <person name="Gharbi K."/>
            <person name="Hall N."/>
            <person name="Watson M."/>
            <person name="Adriaenssens E.M."/>
            <person name="Foster-Nyarko E."/>
            <person name="Jarju S."/>
            <person name="Secka A."/>
            <person name="Antonio M."/>
            <person name="Oren A."/>
            <person name="Chaudhuri R.R."/>
            <person name="La Ragione R."/>
            <person name="Hildebrand F."/>
            <person name="Pallen M.J."/>
        </authorList>
    </citation>
    <scope>NUCLEOTIDE SEQUENCE</scope>
    <source>
        <strain evidence="5">CHK130-7132</strain>
    </source>
</reference>
<dbReference type="InterPro" id="IPR020449">
    <property type="entry name" value="Tscrpt_reg_AraC-type_HTH"/>
</dbReference>
<dbReference type="InterPro" id="IPR018062">
    <property type="entry name" value="HTH_AraC-typ_CS"/>
</dbReference>
<keyword evidence="3" id="KW-0804">Transcription</keyword>
<protein>
    <submittedName>
        <fullName evidence="5">AraC family transcriptional regulator</fullName>
    </submittedName>
</protein>
<name>A0A9D2Q1T3_9MICO</name>
<keyword evidence="2" id="KW-0238">DNA-binding</keyword>
<dbReference type="AlphaFoldDB" id="A0A9D2Q1T3"/>
<dbReference type="Pfam" id="PF12833">
    <property type="entry name" value="HTH_18"/>
    <property type="match status" value="1"/>
</dbReference>
<dbReference type="PROSITE" id="PS01124">
    <property type="entry name" value="HTH_ARAC_FAMILY_2"/>
    <property type="match status" value="1"/>
</dbReference>
<dbReference type="PROSITE" id="PS00041">
    <property type="entry name" value="HTH_ARAC_FAMILY_1"/>
    <property type="match status" value="1"/>
</dbReference>
<dbReference type="SMART" id="SM00342">
    <property type="entry name" value="HTH_ARAC"/>
    <property type="match status" value="1"/>
</dbReference>
<sequence length="238" mass="25938">MVRAPAVSVRARMHEAEHLLLWQVHGAADLVLDGEIVMLPAGSACWIPAGVVHSLAVRTDSVVLPLLFDAAATRSPAAGCTVLPIPEELRPLLMLSVQYQTSIICTPEAREQLEAQLMDLIRSRSALPLPVSEPARSIAEALRRNPADPRTAQDLAASVHVSYRTLERAFLQETGMTLHQWRITGRMLAATRLLREGIGIPAVAARVGYANVSAFGRVFKEHVGETPRRYARHHGAST</sequence>
<organism evidence="5 6">
    <name type="scientific">Candidatus Brachybacterium intestinipullorum</name>
    <dbReference type="NCBI Taxonomy" id="2838512"/>
    <lineage>
        <taxon>Bacteria</taxon>
        <taxon>Bacillati</taxon>
        <taxon>Actinomycetota</taxon>
        <taxon>Actinomycetes</taxon>
        <taxon>Micrococcales</taxon>
        <taxon>Dermabacteraceae</taxon>
        <taxon>Brachybacterium</taxon>
    </lineage>
</organism>
<evidence type="ECO:0000256" key="2">
    <source>
        <dbReference type="ARBA" id="ARBA00023125"/>
    </source>
</evidence>
<dbReference type="InterPro" id="IPR011051">
    <property type="entry name" value="RmlC_Cupin_sf"/>
</dbReference>
<accession>A0A9D2Q1T3</accession>
<gene>
    <name evidence="5" type="ORF">H9932_09715</name>
</gene>
<dbReference type="Gene3D" id="2.60.120.10">
    <property type="entry name" value="Jelly Rolls"/>
    <property type="match status" value="1"/>
</dbReference>
<dbReference type="PRINTS" id="PR00032">
    <property type="entry name" value="HTHARAC"/>
</dbReference>
<dbReference type="SUPFAM" id="SSF46689">
    <property type="entry name" value="Homeodomain-like"/>
    <property type="match status" value="1"/>
</dbReference>